<name>A0A430FDJ3_9BIFI</name>
<feature type="region of interest" description="Disordered" evidence="1">
    <location>
        <begin position="55"/>
        <end position="75"/>
    </location>
</feature>
<dbReference type="OrthoDB" id="5958808at2"/>
<dbReference type="InterPro" id="IPR000772">
    <property type="entry name" value="Ricin_B_lectin"/>
</dbReference>
<dbReference type="RefSeq" id="WP_126030056.1">
    <property type="nucleotide sequence ID" value="NZ_QXGJ01000005.1"/>
</dbReference>
<dbReference type="Proteomes" id="UP000288607">
    <property type="component" value="Unassembled WGS sequence"/>
</dbReference>
<feature type="domain" description="Ricin B lectin" evidence="3">
    <location>
        <begin position="1244"/>
        <end position="1381"/>
    </location>
</feature>
<dbReference type="PANTHER" id="PTHR22925:SF3">
    <property type="entry name" value="GLYCOSYL HYDROLASE FAMILY PROTEIN 43"/>
    <property type="match status" value="1"/>
</dbReference>
<feature type="compositionally biased region" description="Polar residues" evidence="1">
    <location>
        <begin position="118"/>
        <end position="128"/>
    </location>
</feature>
<dbReference type="EMBL" id="QXGJ01000005">
    <property type="protein sequence ID" value="RSX50880.1"/>
    <property type="molecule type" value="Genomic_DNA"/>
</dbReference>
<dbReference type="CDD" id="cd00161">
    <property type="entry name" value="beta-trefoil_Ricin-like"/>
    <property type="match status" value="2"/>
</dbReference>
<dbReference type="SUPFAM" id="SSF75005">
    <property type="entry name" value="Arabinanase/levansucrase/invertase"/>
    <property type="match status" value="1"/>
</dbReference>
<gene>
    <name evidence="4" type="ORF">D2E23_1171</name>
</gene>
<dbReference type="PROSITE" id="PS50231">
    <property type="entry name" value="RICIN_B_LECTIN"/>
    <property type="match status" value="3"/>
</dbReference>
<feature type="compositionally biased region" description="Polar residues" evidence="1">
    <location>
        <begin position="101"/>
        <end position="111"/>
    </location>
</feature>
<dbReference type="SUPFAM" id="SSF51445">
    <property type="entry name" value="(Trans)glycosidases"/>
    <property type="match status" value="1"/>
</dbReference>
<proteinExistence type="predicted"/>
<feature type="chain" id="PRO_5038983519" evidence="2">
    <location>
        <begin position="32"/>
        <end position="1544"/>
    </location>
</feature>
<evidence type="ECO:0000259" key="3">
    <source>
        <dbReference type="SMART" id="SM00458"/>
    </source>
</evidence>
<organism evidence="4 5">
    <name type="scientific">Bifidobacterium callimiconis</name>
    <dbReference type="NCBI Taxonomy" id="2306973"/>
    <lineage>
        <taxon>Bacteria</taxon>
        <taxon>Bacillati</taxon>
        <taxon>Actinomycetota</taxon>
        <taxon>Actinomycetes</taxon>
        <taxon>Bifidobacteriales</taxon>
        <taxon>Bifidobacteriaceae</taxon>
        <taxon>Bifidobacterium</taxon>
    </lineage>
</organism>
<sequence>MSKAKNPSGAARAPFKVIAALCAVSMGMAMAAVTTSAASAAPATVQTTADASVQTAADTTDTSNEELEIAKSGLPSKTAPFDQTVAYFLWPYQWGTQNVGDTKTPKQSTLQVDRASTADVNQTESASGNDADAPQAYSQSDLAAGEYGWKGPGTRPTEPNLKSLDAQIKLVKESGMTYVKTSYLISPLNAADPNCDQSVPGNCSPSTDLPDQIIQHILDAGLKPVIYFSQGNPDPKAVSNPDPNQVYKTVPSFTKQQVKDTIAHAIQKFANKGIIWESFNEPESEEHWPGGNNKDEAKIQWIELDQFIGDTIQQYDPNAAYVWGNFSGPGKLSQYQDEMKAAHATALSGHGYWISSPEGPLASSPVAGYDFMDSEFGCSAGGTETSWSCGFDKIPKDSRLQGIWLIRQLLVKDIKGLNLASPYRMVGYDSFSINDDNDASNPGAVKTTESYDIIKNVTLALKGYSYVDGTFQNADDVYRAVYKNKAGKQKLVYWTADKPTLDNDEQTKDVTINFENNGVKLTAKAEPQVYETPAAPQEGTYLTNLTAWKTTDGQVIQAHGGSVLKDGDTFYWVGQGAPDNVPTDYNGAGGVFANQWLYTTINMYKSKDLVNWQFDNAVTSIDDANAAEYCDGNVDGLTSKVLNYNEGTQEKGRDEYKALVKKHPQYLQNSKLGCKIERPHILKNAKTGKYLIWAHWEGTVGYGSSQLVAFQSDTVDGKYQPLKWQDGQVHAQPKVNVDGKLTPVASRDLSAWADPDTGKAYIVSSTEKVRLFRLNDTYTGVDPDGSYQFPNVSYREAPSLFKENGRTYMITSAQDYWDPTQTEYASTSNIEDPNGWTGLTELQSRDEARKNWGNTDSNTRTYIGQPTYVLQYQDANNKPTVMLLADDWNPLHSKTANVDTTKANYVMTPVKRLGANKISTPFQRTVVPMAAGQDPSKIVSVKNPDPVTTAMGVAPKLPTTVKGVWADGSETDEAVSWDAVSADSYAKPGSFEVKGKAAGLDVTVKVTVENAPVSVEKLADVTTNVGTVAQLPKTAKVKWADGSTTEEAVDWSSVDSQRFFTIGSFTATGKAKGLDVTVNVDVTLKDGTYVIATAMEDGSRVVDMTNASKAVGARAQLYSANGTMAQRFKFRHLDNGNYTIKNVNSGLFLAHGDVAGEAVTQQKDDAGAAIEWELSGTDSALTIASASTSLALDVQGGVNADGIAVQVFDGNGSVAQQWRISGAETPRDRLDRLADEHRNDIADGTYKFAAGKRNAEVLDVSNGSHDDGANVQIFSGNGTDAQAWTIRHDADGYLTITNAGSGKVLDVSNGSTDPGANVQQFSGNGTWAQKWIAVSTANGFTIQSGAAENLVLDVAGGDTADGTNVQIFSSNDSAAQRWRLKKTTTSRDRLDKLAADHQGDVADGTYEIASTAKKAMRFDVAGGSSDDGANVQLYESNGTDAQAWKVSHDGNGYVTLTNAKSGKVLDVSNASTGDGANVQQWSSNGSRAQKWVLVKDKNGAVTLHSALREDFVIDADNGGTTNGTNIQMWSSNNSAAQHWTFNKK</sequence>
<dbReference type="Gene3D" id="2.80.10.50">
    <property type="match status" value="7"/>
</dbReference>
<dbReference type="Pfam" id="PF07532">
    <property type="entry name" value="Big_4"/>
    <property type="match status" value="2"/>
</dbReference>
<feature type="domain" description="Ricin B lectin" evidence="3">
    <location>
        <begin position="1403"/>
        <end position="1542"/>
    </location>
</feature>
<protein>
    <submittedName>
        <fullName evidence="4">1,4-beta-N-acetylmuramidase</fullName>
    </submittedName>
</protein>
<keyword evidence="5" id="KW-1185">Reference proteome</keyword>
<evidence type="ECO:0000313" key="4">
    <source>
        <dbReference type="EMBL" id="RSX50880.1"/>
    </source>
</evidence>
<dbReference type="InterPro" id="IPR011081">
    <property type="entry name" value="Big_4"/>
</dbReference>
<reference evidence="4 5" key="1">
    <citation type="submission" date="2018-09" db="EMBL/GenBank/DDBJ databases">
        <title>Characterization of the phylogenetic diversity of five novel species belonging to the genus Bifidobacterium.</title>
        <authorList>
            <person name="Lugli G.A."/>
            <person name="Duranti S."/>
            <person name="Milani C."/>
        </authorList>
    </citation>
    <scope>NUCLEOTIDE SEQUENCE [LARGE SCALE GENOMIC DNA]</scope>
    <source>
        <strain evidence="4 5">2028B</strain>
    </source>
</reference>
<evidence type="ECO:0000256" key="2">
    <source>
        <dbReference type="SAM" id="SignalP"/>
    </source>
</evidence>
<feature type="signal peptide" evidence="2">
    <location>
        <begin position="1"/>
        <end position="31"/>
    </location>
</feature>
<comment type="caution">
    <text evidence="4">The sequence shown here is derived from an EMBL/GenBank/DDBJ whole genome shotgun (WGS) entry which is preliminary data.</text>
</comment>
<dbReference type="InterPro" id="IPR035992">
    <property type="entry name" value="Ricin_B-like_lectins"/>
</dbReference>
<dbReference type="SUPFAM" id="SSF50370">
    <property type="entry name" value="Ricin B-like lectins"/>
    <property type="match status" value="3"/>
</dbReference>
<keyword evidence="2" id="KW-0732">Signal</keyword>
<dbReference type="SMART" id="SM00458">
    <property type="entry name" value="RICIN"/>
    <property type="match status" value="3"/>
</dbReference>
<evidence type="ECO:0000256" key="1">
    <source>
        <dbReference type="SAM" id="MobiDB-lite"/>
    </source>
</evidence>
<dbReference type="Gene3D" id="2.115.10.20">
    <property type="entry name" value="Glycosyl hydrolase domain, family 43"/>
    <property type="match status" value="1"/>
</dbReference>
<feature type="domain" description="Ricin B lectin" evidence="3">
    <location>
        <begin position="1087"/>
        <end position="1221"/>
    </location>
</feature>
<accession>A0A430FDJ3</accession>
<dbReference type="Pfam" id="PF14200">
    <property type="entry name" value="RicinB_lectin_2"/>
    <property type="match status" value="4"/>
</dbReference>
<dbReference type="InterPro" id="IPR023296">
    <property type="entry name" value="Glyco_hydro_beta-prop_sf"/>
</dbReference>
<dbReference type="PANTHER" id="PTHR22925">
    <property type="entry name" value="GLYCOSYL HYDROLASE 43 FAMILY MEMBER"/>
    <property type="match status" value="1"/>
</dbReference>
<dbReference type="InterPro" id="IPR017853">
    <property type="entry name" value="GH"/>
</dbReference>
<feature type="region of interest" description="Disordered" evidence="1">
    <location>
        <begin position="101"/>
        <end position="136"/>
    </location>
</feature>
<evidence type="ECO:0000313" key="5">
    <source>
        <dbReference type="Proteomes" id="UP000288607"/>
    </source>
</evidence>